<dbReference type="EMBL" id="MT142542">
    <property type="protein sequence ID" value="QJA84927.1"/>
    <property type="molecule type" value="Genomic_DNA"/>
</dbReference>
<dbReference type="AlphaFoldDB" id="A0A6M3KS28"/>
<proteinExistence type="predicted"/>
<name>A0A6M3KS28_9ZZZZ</name>
<reference evidence="1" key="1">
    <citation type="submission" date="2020-03" db="EMBL/GenBank/DDBJ databases">
        <title>The deep terrestrial virosphere.</title>
        <authorList>
            <person name="Holmfeldt K."/>
            <person name="Nilsson E."/>
            <person name="Simone D."/>
            <person name="Lopez-Fernandez M."/>
            <person name="Wu X."/>
            <person name="de Brujin I."/>
            <person name="Lundin D."/>
            <person name="Andersson A."/>
            <person name="Bertilsson S."/>
            <person name="Dopson M."/>
        </authorList>
    </citation>
    <scope>NUCLEOTIDE SEQUENCE</scope>
    <source>
        <strain evidence="1">MM415B02317</strain>
    </source>
</reference>
<sequence>MLTSKLYRDIIRRWNDTSDEYNQWDELDECEKIEFAYLCGTKWAPVEGGRR</sequence>
<organism evidence="1">
    <name type="scientific">viral metagenome</name>
    <dbReference type="NCBI Taxonomy" id="1070528"/>
    <lineage>
        <taxon>unclassified sequences</taxon>
        <taxon>metagenomes</taxon>
        <taxon>organismal metagenomes</taxon>
    </lineage>
</organism>
<protein>
    <submittedName>
        <fullName evidence="1">Uncharacterized protein</fullName>
    </submittedName>
</protein>
<gene>
    <name evidence="1" type="ORF">MM415B02317_0006</name>
</gene>
<evidence type="ECO:0000313" key="1">
    <source>
        <dbReference type="EMBL" id="QJA84927.1"/>
    </source>
</evidence>
<accession>A0A6M3KS28</accession>